<dbReference type="Proteomes" id="UP001230649">
    <property type="component" value="Unassembled WGS sequence"/>
</dbReference>
<sequence length="450" mass="49460">MGLVDSLTKSARRASTTSSDGGNMTASSSAEKAPEGNPDDTEVLDKEEGNLVMALISQLRIGMDLTKITLPTFVLEPRSMLERITDFTAHPELIFGAGEIEDPKQRFLHVTSLILAGWHIKPKGVKKPYNPVLGEFFRCTYRYQDGSEGYYVAEQVSHHPPISAFFYISPKNRVIITGELKPKSKFLGNSVATILEGQDRVRLLDRPEDGEYTITMPNMFARGILFGKMLLELGEISSDGCRADTTLLRESSRVPSGTTGEITGHWDKSMEYKDKSGKKQVLFDAATSRVTQKVVAPEDQQEPNESRRLWAGVTRAIKNSDMESATAEKSKIEDAQRERARYREASGARHQSRFFDAVGEKYMPNIDIDSLAAHGPDEMERLVKEWLFGGQSSHAQSTVSSTPDAFATGPPRSTPTSPATAPVDSSVSTSFTDESVLSAPAAIRESSGLR</sequence>
<evidence type="ECO:0000313" key="1">
    <source>
        <dbReference type="EMBL" id="KAJ9098992.1"/>
    </source>
</evidence>
<comment type="caution">
    <text evidence="1">The sequence shown here is derived from an EMBL/GenBank/DDBJ whole genome shotgun (WGS) entry which is preliminary data.</text>
</comment>
<evidence type="ECO:0000313" key="2">
    <source>
        <dbReference type="Proteomes" id="UP001230649"/>
    </source>
</evidence>
<name>A0ACC2VI76_9TREE</name>
<protein>
    <submittedName>
        <fullName evidence="1">Uncharacterized protein</fullName>
    </submittedName>
</protein>
<organism evidence="1 2">
    <name type="scientific">Naganishia adeliensis</name>
    <dbReference type="NCBI Taxonomy" id="92952"/>
    <lineage>
        <taxon>Eukaryota</taxon>
        <taxon>Fungi</taxon>
        <taxon>Dikarya</taxon>
        <taxon>Basidiomycota</taxon>
        <taxon>Agaricomycotina</taxon>
        <taxon>Tremellomycetes</taxon>
        <taxon>Filobasidiales</taxon>
        <taxon>Filobasidiaceae</taxon>
        <taxon>Naganishia</taxon>
    </lineage>
</organism>
<keyword evidence="2" id="KW-1185">Reference proteome</keyword>
<accession>A0ACC2VI76</accession>
<reference evidence="1" key="1">
    <citation type="submission" date="2023-04" db="EMBL/GenBank/DDBJ databases">
        <title>Draft Genome sequencing of Naganishia species isolated from polar environments using Oxford Nanopore Technology.</title>
        <authorList>
            <person name="Leo P."/>
            <person name="Venkateswaran K."/>
        </authorList>
    </citation>
    <scope>NUCLEOTIDE SEQUENCE</scope>
    <source>
        <strain evidence="1">MNA-CCFEE 5262</strain>
    </source>
</reference>
<proteinExistence type="predicted"/>
<gene>
    <name evidence="1" type="ORF">QFC20_005810</name>
</gene>
<dbReference type="EMBL" id="JASBWS010000087">
    <property type="protein sequence ID" value="KAJ9098992.1"/>
    <property type="molecule type" value="Genomic_DNA"/>
</dbReference>